<comment type="catalytic activity">
    <reaction evidence="6 8 9">
        <text>an N-acyl-L-alpha-aminoacyl-tRNA + H2O = an N-acyl-L-amino acid + a tRNA + H(+)</text>
        <dbReference type="Rhea" id="RHEA:54448"/>
        <dbReference type="Rhea" id="RHEA-COMP:10123"/>
        <dbReference type="Rhea" id="RHEA-COMP:13883"/>
        <dbReference type="ChEBI" id="CHEBI:15377"/>
        <dbReference type="ChEBI" id="CHEBI:15378"/>
        <dbReference type="ChEBI" id="CHEBI:59874"/>
        <dbReference type="ChEBI" id="CHEBI:78442"/>
        <dbReference type="ChEBI" id="CHEBI:138191"/>
        <dbReference type="EC" id="3.1.1.29"/>
    </reaction>
</comment>
<evidence type="ECO:0000256" key="5">
    <source>
        <dbReference type="ARBA" id="ARBA00038063"/>
    </source>
</evidence>
<dbReference type="GO" id="GO:0004045">
    <property type="term" value="F:peptidyl-tRNA hydrolase activity"/>
    <property type="evidence" value="ECO:0007669"/>
    <property type="project" value="UniProtKB-UniRule"/>
</dbReference>
<feature type="binding site" evidence="8">
    <location>
        <position position="14"/>
    </location>
    <ligand>
        <name>tRNA</name>
        <dbReference type="ChEBI" id="CHEBI:17843"/>
    </ligand>
</feature>
<evidence type="ECO:0000256" key="8">
    <source>
        <dbReference type="HAMAP-Rule" id="MF_00083"/>
    </source>
</evidence>
<feature type="site" description="Stabilizes the basic form of H active site to accept a proton" evidence="8">
    <location>
        <position position="91"/>
    </location>
</feature>
<evidence type="ECO:0000256" key="9">
    <source>
        <dbReference type="RuleBase" id="RU000673"/>
    </source>
</evidence>
<comment type="function">
    <text evidence="8">Catalyzes the release of premature peptidyl moieties from peptidyl-tRNA molecules trapped in stalled 50S ribosomal subunits, and thus maintains levels of free tRNAs and 50S ribosomes.</text>
</comment>
<evidence type="ECO:0000313" key="12">
    <source>
        <dbReference type="Proteomes" id="UP000003136"/>
    </source>
</evidence>
<dbReference type="InterPro" id="IPR018171">
    <property type="entry name" value="Pept_tRNA_hydro_CS"/>
</dbReference>
<dbReference type="InterPro" id="IPR001328">
    <property type="entry name" value="Pept_tRNA_hydro"/>
</dbReference>
<proteinExistence type="inferred from homology"/>
<keyword evidence="2 8" id="KW-0820">tRNA-binding</keyword>
<comment type="function">
    <text evidence="8">Hydrolyzes ribosome-free peptidyl-tRNAs (with 1 or more amino acids incorporated), which drop off the ribosome during protein synthesis, or as a result of ribosome stalling.</text>
</comment>
<organism evidence="11 12">
    <name type="scientific">[Bacteroides] pectinophilus ATCC 43243</name>
    <dbReference type="NCBI Taxonomy" id="483218"/>
    <lineage>
        <taxon>Bacteria</taxon>
        <taxon>Bacillati</taxon>
        <taxon>Bacillota</taxon>
        <taxon>Clostridia</taxon>
        <taxon>Eubacteriales</taxon>
    </lineage>
</organism>
<dbReference type="CDD" id="cd00462">
    <property type="entry name" value="PTH"/>
    <property type="match status" value="1"/>
</dbReference>
<dbReference type="Proteomes" id="UP000003136">
    <property type="component" value="Unassembled WGS sequence"/>
</dbReference>
<dbReference type="STRING" id="483218.BACPEC_02470"/>
<dbReference type="eggNOG" id="COG0193">
    <property type="taxonomic scope" value="Bacteria"/>
</dbReference>
<dbReference type="PROSITE" id="PS01195">
    <property type="entry name" value="PEPT_TRNA_HYDROL_1"/>
    <property type="match status" value="1"/>
</dbReference>
<evidence type="ECO:0000313" key="11">
    <source>
        <dbReference type="EMBL" id="EEC55963.1"/>
    </source>
</evidence>
<evidence type="ECO:0000256" key="3">
    <source>
        <dbReference type="ARBA" id="ARBA00022801"/>
    </source>
</evidence>
<dbReference type="GO" id="GO:0072344">
    <property type="term" value="P:rescue of stalled ribosome"/>
    <property type="evidence" value="ECO:0007669"/>
    <property type="project" value="UniProtKB-UniRule"/>
</dbReference>
<keyword evidence="4 8" id="KW-0694">RNA-binding</keyword>
<dbReference type="InterPro" id="IPR036416">
    <property type="entry name" value="Pept_tRNA_hydro_sf"/>
</dbReference>
<dbReference type="GO" id="GO:0005737">
    <property type="term" value="C:cytoplasm"/>
    <property type="evidence" value="ECO:0007669"/>
    <property type="project" value="UniProtKB-SubCell"/>
</dbReference>
<reference evidence="11 12" key="1">
    <citation type="submission" date="2008-11" db="EMBL/GenBank/DDBJ databases">
        <title>Draft genome sequence of Bacteroides pectinophilus (ATCC 43243).</title>
        <authorList>
            <person name="Sudarsanam P."/>
            <person name="Ley R."/>
            <person name="Guruge J."/>
            <person name="Turnbaugh P.J."/>
            <person name="Mahowald M."/>
            <person name="Liep D."/>
            <person name="Gordon J."/>
        </authorList>
    </citation>
    <scope>NUCLEOTIDE SEQUENCE [LARGE SCALE GENOMIC DNA]</scope>
    <source>
        <strain evidence="11 12">ATCC 43243</strain>
    </source>
</reference>
<dbReference type="AlphaFoldDB" id="B7AUS2"/>
<evidence type="ECO:0000256" key="4">
    <source>
        <dbReference type="ARBA" id="ARBA00022884"/>
    </source>
</evidence>
<comment type="subcellular location">
    <subcellularLocation>
        <location evidence="8">Cytoplasm</location>
    </subcellularLocation>
</comment>
<feature type="binding site" evidence="8">
    <location>
        <position position="64"/>
    </location>
    <ligand>
        <name>tRNA</name>
        <dbReference type="ChEBI" id="CHEBI:17843"/>
    </ligand>
</feature>
<dbReference type="GO" id="GO:0006515">
    <property type="term" value="P:protein quality control for misfolded or incompletely synthesized proteins"/>
    <property type="evidence" value="ECO:0007669"/>
    <property type="project" value="UniProtKB-UniRule"/>
</dbReference>
<evidence type="ECO:0000256" key="2">
    <source>
        <dbReference type="ARBA" id="ARBA00022555"/>
    </source>
</evidence>
<dbReference type="PANTHER" id="PTHR17224:SF1">
    <property type="entry name" value="PEPTIDYL-TRNA HYDROLASE"/>
    <property type="match status" value="1"/>
</dbReference>
<evidence type="ECO:0000256" key="6">
    <source>
        <dbReference type="ARBA" id="ARBA00048707"/>
    </source>
</evidence>
<keyword evidence="12" id="KW-1185">Reference proteome</keyword>
<dbReference type="SUPFAM" id="SSF53178">
    <property type="entry name" value="Peptidyl-tRNA hydrolase-like"/>
    <property type="match status" value="1"/>
</dbReference>
<dbReference type="HOGENOM" id="CLU_062456_4_1_9"/>
<evidence type="ECO:0000256" key="10">
    <source>
        <dbReference type="RuleBase" id="RU004320"/>
    </source>
</evidence>
<dbReference type="EC" id="3.1.1.29" evidence="1 8"/>
<feature type="site" description="Discriminates between blocked and unblocked aminoacyl-tRNA" evidence="8">
    <location>
        <position position="9"/>
    </location>
</feature>
<reference evidence="11 12" key="2">
    <citation type="submission" date="2008-11" db="EMBL/GenBank/DDBJ databases">
        <authorList>
            <person name="Fulton L."/>
            <person name="Clifton S."/>
            <person name="Fulton B."/>
            <person name="Xu J."/>
            <person name="Minx P."/>
            <person name="Pepin K.H."/>
            <person name="Johnson M."/>
            <person name="Bhonagiri V."/>
            <person name="Nash W.E."/>
            <person name="Mardis E.R."/>
            <person name="Wilson R.K."/>
        </authorList>
    </citation>
    <scope>NUCLEOTIDE SEQUENCE [LARGE SCALE GENOMIC DNA]</scope>
    <source>
        <strain evidence="11 12">ATCC 43243</strain>
    </source>
</reference>
<evidence type="ECO:0000256" key="7">
    <source>
        <dbReference type="ARBA" id="ARBA00050038"/>
    </source>
</evidence>
<comment type="similarity">
    <text evidence="5 8 10">Belongs to the PTH family.</text>
</comment>
<dbReference type="PROSITE" id="PS01196">
    <property type="entry name" value="PEPT_TRNA_HYDROL_2"/>
    <property type="match status" value="1"/>
</dbReference>
<keyword evidence="3 8" id="KW-0378">Hydrolase</keyword>
<evidence type="ECO:0000256" key="1">
    <source>
        <dbReference type="ARBA" id="ARBA00013260"/>
    </source>
</evidence>
<dbReference type="Gene3D" id="3.40.50.1470">
    <property type="entry name" value="Peptidyl-tRNA hydrolase"/>
    <property type="match status" value="1"/>
</dbReference>
<feature type="binding site" evidence="8">
    <location>
        <position position="112"/>
    </location>
    <ligand>
        <name>tRNA</name>
        <dbReference type="ChEBI" id="CHEBI:17843"/>
    </ligand>
</feature>
<dbReference type="HAMAP" id="MF_00083">
    <property type="entry name" value="Pept_tRNA_hydro_bact"/>
    <property type="match status" value="1"/>
</dbReference>
<name>B7AUS2_9FIRM</name>
<feature type="binding site" evidence="8">
    <location>
        <position position="66"/>
    </location>
    <ligand>
        <name>tRNA</name>
        <dbReference type="ChEBI" id="CHEBI:17843"/>
    </ligand>
</feature>
<dbReference type="Pfam" id="PF01195">
    <property type="entry name" value="Pept_tRNA_hydro"/>
    <property type="match status" value="1"/>
</dbReference>
<dbReference type="EMBL" id="ABVQ01000037">
    <property type="protein sequence ID" value="EEC55963.1"/>
    <property type="molecule type" value="Genomic_DNA"/>
</dbReference>
<dbReference type="NCBIfam" id="TIGR00447">
    <property type="entry name" value="pth"/>
    <property type="match status" value="1"/>
</dbReference>
<dbReference type="GO" id="GO:0000049">
    <property type="term" value="F:tRNA binding"/>
    <property type="evidence" value="ECO:0007669"/>
    <property type="project" value="UniProtKB-UniRule"/>
</dbReference>
<accession>B7AUS2</accession>
<gene>
    <name evidence="8" type="primary">pth</name>
    <name evidence="11" type="ORF">BACPEC_02470</name>
</gene>
<keyword evidence="8" id="KW-0963">Cytoplasm</keyword>
<sequence length="187" mass="20619">MYIIAGLGNPGKQYEGTRHNIGFAVIDELADAYNINMDMAKHKGICGKGMIGSNKVLLVKPQTFMNNSGECLREVLDYYKEDVDNVLVIYDDICLDVGRLRLRPKGSAGGHNGIKSIIAHLGTEEFSRIRVGVGDKPKNYDLADWVLGHFPKEQLDDVRAGIDKAVKAVPVVLDRGIEEGMNEFNAK</sequence>
<protein>
    <recommendedName>
        <fullName evidence="7 8">Peptidyl-tRNA hydrolase</fullName>
        <shortName evidence="8">Pth</shortName>
        <ecNumber evidence="1 8">3.1.1.29</ecNumber>
    </recommendedName>
</protein>
<comment type="subunit">
    <text evidence="8">Monomer.</text>
</comment>
<dbReference type="PANTHER" id="PTHR17224">
    <property type="entry name" value="PEPTIDYL-TRNA HYDROLASE"/>
    <property type="match status" value="1"/>
</dbReference>
<dbReference type="FunFam" id="3.40.50.1470:FF:000001">
    <property type="entry name" value="Peptidyl-tRNA hydrolase"/>
    <property type="match status" value="1"/>
</dbReference>
<feature type="active site" description="Proton acceptor" evidence="8">
    <location>
        <position position="19"/>
    </location>
</feature>